<comment type="caution">
    <text evidence="4">The sequence shown here is derived from an EMBL/GenBank/DDBJ whole genome shotgun (WGS) entry which is preliminary data.</text>
</comment>
<dbReference type="Pfam" id="PF16344">
    <property type="entry name" value="FecR_C"/>
    <property type="match status" value="1"/>
</dbReference>
<feature type="domain" description="FecR protein" evidence="2">
    <location>
        <begin position="126"/>
        <end position="215"/>
    </location>
</feature>
<reference evidence="4" key="1">
    <citation type="submission" date="2021-06" db="EMBL/GenBank/DDBJ databases">
        <title>44 bacteria genomes isolated from Dapeng, Shenzhen.</title>
        <authorList>
            <person name="Zheng W."/>
            <person name="Yu S."/>
            <person name="Huang Y."/>
        </authorList>
    </citation>
    <scope>NUCLEOTIDE SEQUENCE</scope>
    <source>
        <strain evidence="4">DP5N28-2</strain>
    </source>
</reference>
<keyword evidence="1" id="KW-1133">Transmembrane helix</keyword>
<evidence type="ECO:0000313" key="5">
    <source>
        <dbReference type="Proteomes" id="UP000753961"/>
    </source>
</evidence>
<dbReference type="Gene3D" id="2.60.120.1440">
    <property type="match status" value="1"/>
</dbReference>
<keyword evidence="5" id="KW-1185">Reference proteome</keyword>
<dbReference type="Gene3D" id="3.55.50.30">
    <property type="match status" value="1"/>
</dbReference>
<dbReference type="AlphaFoldDB" id="A0A953LEM3"/>
<dbReference type="InterPro" id="IPR012373">
    <property type="entry name" value="Ferrdict_sens_TM"/>
</dbReference>
<sequence>MTNISNKEELRKLIAKYVQGKATTEEVAFLKSYYDHFDDKNDGLSVRTEHQKNRLKSQLFNEIQSRIHSTRPQTGMIFRFSRIAAAVLVLIAAAVGYWYFSQTEAVLETITVENQDNLLVVDSAIAQEKHIYLPDGSYVVLEPGSRLEYSREFSKSERVVELDGQAYFDIQHDSLRPFLVHTNEVTTRVLGTAFSISSIDKNKEFTISVTRGKVEVSDETHQLGILHKDDQLILDLVSGEVTKNKMDEEQTTTVEPAVFIMDDMSVAEAIEIVSKRWDCTFDIKDPALKNCRFTTSFVPTDGLGEVVAVIALVIGAEYQIENKVVSLSGDGCD</sequence>
<protein>
    <submittedName>
        <fullName evidence="4">FecR domain-containing protein</fullName>
    </submittedName>
</protein>
<dbReference type="Proteomes" id="UP000753961">
    <property type="component" value="Unassembled WGS sequence"/>
</dbReference>
<organism evidence="4 5">
    <name type="scientific">Membranihabitans marinus</name>
    <dbReference type="NCBI Taxonomy" id="1227546"/>
    <lineage>
        <taxon>Bacteria</taxon>
        <taxon>Pseudomonadati</taxon>
        <taxon>Bacteroidota</taxon>
        <taxon>Saprospiria</taxon>
        <taxon>Saprospirales</taxon>
        <taxon>Saprospiraceae</taxon>
        <taxon>Membranihabitans</taxon>
    </lineage>
</organism>
<dbReference type="PIRSF" id="PIRSF018266">
    <property type="entry name" value="FecR"/>
    <property type="match status" value="1"/>
</dbReference>
<gene>
    <name evidence="4" type="ORF">KUV50_18420</name>
</gene>
<evidence type="ECO:0000259" key="2">
    <source>
        <dbReference type="Pfam" id="PF04773"/>
    </source>
</evidence>
<feature type="transmembrane region" description="Helical" evidence="1">
    <location>
        <begin position="80"/>
        <end position="100"/>
    </location>
</feature>
<dbReference type="RefSeq" id="WP_222581684.1">
    <property type="nucleotide sequence ID" value="NZ_JAHVHU010000024.1"/>
</dbReference>
<dbReference type="InterPro" id="IPR006860">
    <property type="entry name" value="FecR"/>
</dbReference>
<evidence type="ECO:0000259" key="3">
    <source>
        <dbReference type="Pfam" id="PF16344"/>
    </source>
</evidence>
<evidence type="ECO:0000313" key="4">
    <source>
        <dbReference type="EMBL" id="MBY5960134.1"/>
    </source>
</evidence>
<dbReference type="Pfam" id="PF04773">
    <property type="entry name" value="FecR"/>
    <property type="match status" value="1"/>
</dbReference>
<proteinExistence type="predicted"/>
<keyword evidence="1" id="KW-0472">Membrane</keyword>
<dbReference type="EMBL" id="JAHVHU010000024">
    <property type="protein sequence ID" value="MBY5960134.1"/>
    <property type="molecule type" value="Genomic_DNA"/>
</dbReference>
<name>A0A953LEM3_9BACT</name>
<dbReference type="PANTHER" id="PTHR30273:SF2">
    <property type="entry name" value="PROTEIN FECR"/>
    <property type="match status" value="1"/>
</dbReference>
<dbReference type="GO" id="GO:0016989">
    <property type="term" value="F:sigma factor antagonist activity"/>
    <property type="evidence" value="ECO:0007669"/>
    <property type="project" value="TreeGrafter"/>
</dbReference>
<keyword evidence="1" id="KW-0812">Transmembrane</keyword>
<dbReference type="PANTHER" id="PTHR30273">
    <property type="entry name" value="PERIPLASMIC SIGNAL SENSOR AND SIGMA FACTOR ACTIVATOR FECR-RELATED"/>
    <property type="match status" value="1"/>
</dbReference>
<feature type="domain" description="Protein FecR C-terminal" evidence="3">
    <location>
        <begin position="259"/>
        <end position="325"/>
    </location>
</feature>
<evidence type="ECO:0000256" key="1">
    <source>
        <dbReference type="SAM" id="Phobius"/>
    </source>
</evidence>
<accession>A0A953LEM3</accession>
<dbReference type="InterPro" id="IPR032508">
    <property type="entry name" value="FecR_C"/>
</dbReference>